<name>A0A2Z7BF90_9LAMI</name>
<proteinExistence type="predicted"/>
<reference evidence="1 2" key="1">
    <citation type="journal article" date="2015" name="Proc. Natl. Acad. Sci. U.S.A.">
        <title>The resurrection genome of Boea hygrometrica: A blueprint for survival of dehydration.</title>
        <authorList>
            <person name="Xiao L."/>
            <person name="Yang G."/>
            <person name="Zhang L."/>
            <person name="Yang X."/>
            <person name="Zhao S."/>
            <person name="Ji Z."/>
            <person name="Zhou Q."/>
            <person name="Hu M."/>
            <person name="Wang Y."/>
            <person name="Chen M."/>
            <person name="Xu Y."/>
            <person name="Jin H."/>
            <person name="Xiao X."/>
            <person name="Hu G."/>
            <person name="Bao F."/>
            <person name="Hu Y."/>
            <person name="Wan P."/>
            <person name="Li L."/>
            <person name="Deng X."/>
            <person name="Kuang T."/>
            <person name="Xiang C."/>
            <person name="Zhu J.K."/>
            <person name="Oliver M.J."/>
            <person name="He Y."/>
        </authorList>
    </citation>
    <scope>NUCLEOTIDE SEQUENCE [LARGE SCALE GENOMIC DNA]</scope>
    <source>
        <strain evidence="2">cv. XS01</strain>
    </source>
</reference>
<evidence type="ECO:0000313" key="2">
    <source>
        <dbReference type="Proteomes" id="UP000250235"/>
    </source>
</evidence>
<gene>
    <name evidence="1" type="ORF">F511_44763</name>
</gene>
<sequence length="99" mass="10933">MSKKKMNSRSLESVAQELVSAMMTSAYLLEKSTSSNDDDSRFSNHDVIISVEEACCSNHDVIISVEEACGSNRDVIVSIIEADEETEADSRNRNSENNN</sequence>
<dbReference type="AlphaFoldDB" id="A0A2Z7BF90"/>
<dbReference type="EMBL" id="KV008211">
    <property type="protein sequence ID" value="KZV30612.1"/>
    <property type="molecule type" value="Genomic_DNA"/>
</dbReference>
<dbReference type="Proteomes" id="UP000250235">
    <property type="component" value="Unassembled WGS sequence"/>
</dbReference>
<accession>A0A2Z7BF90</accession>
<keyword evidence="2" id="KW-1185">Reference proteome</keyword>
<protein>
    <submittedName>
        <fullName evidence="1">Uncharacterized protein</fullName>
    </submittedName>
</protein>
<evidence type="ECO:0000313" key="1">
    <source>
        <dbReference type="EMBL" id="KZV30612.1"/>
    </source>
</evidence>
<organism evidence="1 2">
    <name type="scientific">Dorcoceras hygrometricum</name>
    <dbReference type="NCBI Taxonomy" id="472368"/>
    <lineage>
        <taxon>Eukaryota</taxon>
        <taxon>Viridiplantae</taxon>
        <taxon>Streptophyta</taxon>
        <taxon>Embryophyta</taxon>
        <taxon>Tracheophyta</taxon>
        <taxon>Spermatophyta</taxon>
        <taxon>Magnoliopsida</taxon>
        <taxon>eudicotyledons</taxon>
        <taxon>Gunneridae</taxon>
        <taxon>Pentapetalae</taxon>
        <taxon>asterids</taxon>
        <taxon>lamiids</taxon>
        <taxon>Lamiales</taxon>
        <taxon>Gesneriaceae</taxon>
        <taxon>Didymocarpoideae</taxon>
        <taxon>Trichosporeae</taxon>
        <taxon>Loxocarpinae</taxon>
        <taxon>Dorcoceras</taxon>
    </lineage>
</organism>